<dbReference type="PROSITE" id="PS51257">
    <property type="entry name" value="PROKAR_LIPOPROTEIN"/>
    <property type="match status" value="1"/>
</dbReference>
<evidence type="ECO:0008006" key="3">
    <source>
        <dbReference type="Google" id="ProtNLM"/>
    </source>
</evidence>
<comment type="caution">
    <text evidence="1">The sequence shown here is derived from an EMBL/GenBank/DDBJ whole genome shotgun (WGS) entry which is preliminary data.</text>
</comment>
<dbReference type="EMBL" id="ACIN03000004">
    <property type="protein sequence ID" value="ESK66026.1"/>
    <property type="molecule type" value="Genomic_DNA"/>
</dbReference>
<dbReference type="Proteomes" id="UP000019050">
    <property type="component" value="Unassembled WGS sequence"/>
</dbReference>
<reference evidence="1" key="1">
    <citation type="submission" date="2013-06" db="EMBL/GenBank/DDBJ databases">
        <authorList>
            <person name="Weinstock G."/>
            <person name="Sodergren E."/>
            <person name="Clifton S."/>
            <person name="Fulton L."/>
            <person name="Fulton B."/>
            <person name="Courtney L."/>
            <person name="Fronick C."/>
            <person name="Harrison M."/>
            <person name="Strong C."/>
            <person name="Farmer C."/>
            <person name="Delahaunty K."/>
            <person name="Markovic C."/>
            <person name="Hall O."/>
            <person name="Minx P."/>
            <person name="Tomlinson C."/>
            <person name="Mitreva M."/>
            <person name="Nelson J."/>
            <person name="Hou S."/>
            <person name="Wollam A."/>
            <person name="Pepin K.H."/>
            <person name="Johnson M."/>
            <person name="Bhonagiri V."/>
            <person name="Nash W.E."/>
            <person name="Warren W."/>
            <person name="Chinwalla A."/>
            <person name="Mardis E.R."/>
            <person name="Wilson R.K."/>
        </authorList>
    </citation>
    <scope>NUCLEOTIDE SEQUENCE [LARGE SCALE GENOMIC DNA]</scope>
    <source>
        <strain evidence="1">ATCC 49176</strain>
    </source>
</reference>
<protein>
    <recommendedName>
        <fullName evidence="3">Lipoprotein</fullName>
    </recommendedName>
</protein>
<dbReference type="eggNOG" id="ENOG5033FT3">
    <property type="taxonomic scope" value="Bacteria"/>
</dbReference>
<evidence type="ECO:0000313" key="1">
    <source>
        <dbReference type="EMBL" id="ESK66026.1"/>
    </source>
</evidence>
<dbReference type="RefSeq" id="WP_023391411.1">
    <property type="nucleotide sequence ID" value="NZ_KI535340.1"/>
</dbReference>
<gene>
    <name evidence="1" type="ORF">GCWU000182_000760</name>
</gene>
<proteinExistence type="predicted"/>
<organism evidence="1 2">
    <name type="scientific">Abiotrophia defectiva ATCC 49176</name>
    <dbReference type="NCBI Taxonomy" id="592010"/>
    <lineage>
        <taxon>Bacteria</taxon>
        <taxon>Bacillati</taxon>
        <taxon>Bacillota</taxon>
        <taxon>Bacilli</taxon>
        <taxon>Lactobacillales</taxon>
        <taxon>Aerococcaceae</taxon>
        <taxon>Abiotrophia</taxon>
    </lineage>
</organism>
<dbReference type="STRING" id="592010.GCWU000182_000760"/>
<name>W1Q4B3_ABIDE</name>
<evidence type="ECO:0000313" key="2">
    <source>
        <dbReference type="Proteomes" id="UP000019050"/>
    </source>
</evidence>
<keyword evidence="2" id="KW-1185">Reference proteome</keyword>
<accession>W1Q4B3</accession>
<dbReference type="OrthoDB" id="2233558at2"/>
<dbReference type="GeneID" id="84816847"/>
<sequence>MKKFPILICLLVLIGLGVGCNLNKKDDQQVLKDKFRVLKQIYPTDKIEGLFSRFPKGFKIVNRRREGEIIVSIELIGNPQTKELSGRIIQEEMRSGEPDPELLNKEIYYQDGEFRYVDNGEVPDLLKDFKFLFQVYDIDNFLSIESEPVALRNWRTAGTSDYSLVHDVSDDLLADYIKVPRGTVLGISVKGDFDADAKGKFKKYIRVWNVDLGKSVFEMILEE</sequence>
<dbReference type="HOGENOM" id="CLU_103360_0_0_9"/>
<dbReference type="AlphaFoldDB" id="W1Q4B3"/>